<accession>A0AAW2HZ04</accession>
<dbReference type="CDD" id="cd11711">
    <property type="entry name" value="GINS_A_Sld5"/>
    <property type="match status" value="1"/>
</dbReference>
<evidence type="ECO:0000256" key="5">
    <source>
        <dbReference type="ARBA" id="ARBA00023242"/>
    </source>
</evidence>
<dbReference type="PANTHER" id="PTHR21206:SF0">
    <property type="entry name" value="DNA REPLICATION COMPLEX GINS PROTEIN SLD5"/>
    <property type="match status" value="1"/>
</dbReference>
<evidence type="ECO:0000256" key="1">
    <source>
        <dbReference type="ARBA" id="ARBA00004123"/>
    </source>
</evidence>
<dbReference type="CDD" id="cd21692">
    <property type="entry name" value="GINS_B_Sld5"/>
    <property type="match status" value="1"/>
</dbReference>
<organism evidence="9">
    <name type="scientific">Menopon gallinae</name>
    <name type="common">poultry shaft louse</name>
    <dbReference type="NCBI Taxonomy" id="328185"/>
    <lineage>
        <taxon>Eukaryota</taxon>
        <taxon>Metazoa</taxon>
        <taxon>Ecdysozoa</taxon>
        <taxon>Arthropoda</taxon>
        <taxon>Hexapoda</taxon>
        <taxon>Insecta</taxon>
        <taxon>Pterygota</taxon>
        <taxon>Neoptera</taxon>
        <taxon>Paraneoptera</taxon>
        <taxon>Psocodea</taxon>
        <taxon>Troctomorpha</taxon>
        <taxon>Phthiraptera</taxon>
        <taxon>Amblycera</taxon>
        <taxon>Menoponidae</taxon>
        <taxon>Menopon</taxon>
    </lineage>
</organism>
<dbReference type="InterPro" id="IPR031633">
    <property type="entry name" value="SLD5_C"/>
</dbReference>
<dbReference type="Gene3D" id="1.20.58.1030">
    <property type="match status" value="1"/>
</dbReference>
<dbReference type="InterPro" id="IPR021151">
    <property type="entry name" value="GINS_A"/>
</dbReference>
<dbReference type="GO" id="GO:0006261">
    <property type="term" value="P:DNA-templated DNA replication"/>
    <property type="evidence" value="ECO:0007669"/>
    <property type="project" value="InterPro"/>
</dbReference>
<evidence type="ECO:0000256" key="4">
    <source>
        <dbReference type="ARBA" id="ARBA00022705"/>
    </source>
</evidence>
<dbReference type="EMBL" id="JARGDH010000002">
    <property type="protein sequence ID" value="KAL0275315.1"/>
    <property type="molecule type" value="Genomic_DNA"/>
</dbReference>
<protein>
    <recommendedName>
        <fullName evidence="3 6">DNA replication complex GINS protein SLD5</fullName>
    </recommendedName>
</protein>
<evidence type="ECO:0000256" key="6">
    <source>
        <dbReference type="PIRNR" id="PIRNR007764"/>
    </source>
</evidence>
<comment type="subcellular location">
    <subcellularLocation>
        <location evidence="1 6">Nucleus</location>
    </subcellularLocation>
</comment>
<evidence type="ECO:0000259" key="7">
    <source>
        <dbReference type="Pfam" id="PF05916"/>
    </source>
</evidence>
<sequence length="212" mass="24689">MDPSADLEGSDEEITSAGKVLQMLTQAWVNEKYCPELLKHESDLVDCMMDQIKQMEANISTLERDDFRLVPHQMEVDRIRYVISSYLRTRLEKIEMFAEYLIKNDYNTSNEEERLMSRGEFAFAENYYTDVKEHLFKEALQYMPELIREPEGTSSQMEVTPNLNSTVFIKMVKTCRGVLICDQVVELTAGSRHLLPYKDVRHLIRDGSAFLI</sequence>
<keyword evidence="4 6" id="KW-0235">DNA replication</keyword>
<dbReference type="Gene3D" id="3.40.5.60">
    <property type="match status" value="1"/>
</dbReference>
<comment type="similarity">
    <text evidence="2 6">Belongs to the GINS4/SLD5 family.</text>
</comment>
<evidence type="ECO:0000256" key="3">
    <source>
        <dbReference type="ARBA" id="ARBA00014804"/>
    </source>
</evidence>
<dbReference type="SUPFAM" id="SSF160059">
    <property type="entry name" value="PriA/YqbF domain"/>
    <property type="match status" value="1"/>
</dbReference>
<gene>
    <name evidence="9" type="ORF">PYX00_003202</name>
</gene>
<evidence type="ECO:0000313" key="9">
    <source>
        <dbReference type="EMBL" id="KAL0275315.1"/>
    </source>
</evidence>
<dbReference type="AlphaFoldDB" id="A0AAW2HZ04"/>
<dbReference type="Pfam" id="PF05916">
    <property type="entry name" value="Sld5"/>
    <property type="match status" value="1"/>
</dbReference>
<proteinExistence type="inferred from homology"/>
<dbReference type="PIRSF" id="PIRSF007764">
    <property type="entry name" value="Sld5"/>
    <property type="match status" value="1"/>
</dbReference>
<evidence type="ECO:0000256" key="2">
    <source>
        <dbReference type="ARBA" id="ARBA00008187"/>
    </source>
</evidence>
<dbReference type="InterPro" id="IPR036224">
    <property type="entry name" value="GINS_bundle-like_dom_sf"/>
</dbReference>
<dbReference type="PANTHER" id="PTHR21206">
    <property type="entry name" value="SLD5 PROTEIN"/>
    <property type="match status" value="1"/>
</dbReference>
<dbReference type="GO" id="GO:0000811">
    <property type="term" value="C:GINS complex"/>
    <property type="evidence" value="ECO:0007669"/>
    <property type="project" value="UniProtKB-UniRule"/>
</dbReference>
<comment type="caution">
    <text evidence="9">The sequence shown here is derived from an EMBL/GenBank/DDBJ whole genome shotgun (WGS) entry which is preliminary data.</text>
</comment>
<feature type="domain" description="DNA replication complex GINS protein SLD5 C-terminal" evidence="8">
    <location>
        <begin position="161"/>
        <end position="212"/>
    </location>
</feature>
<dbReference type="GO" id="GO:0000727">
    <property type="term" value="P:double-strand break repair via break-induced replication"/>
    <property type="evidence" value="ECO:0007669"/>
    <property type="project" value="TreeGrafter"/>
</dbReference>
<keyword evidence="5 6" id="KW-0539">Nucleus</keyword>
<dbReference type="Pfam" id="PF16922">
    <property type="entry name" value="SLD5_C"/>
    <property type="match status" value="1"/>
</dbReference>
<dbReference type="InterPro" id="IPR038749">
    <property type="entry name" value="Sld5_GINS_A"/>
</dbReference>
<reference evidence="9" key="1">
    <citation type="journal article" date="2024" name="Gigascience">
        <title>Chromosome-level genome of the poultry shaft louse Menopon gallinae provides insight into the host-switching and adaptive evolution of parasitic lice.</title>
        <authorList>
            <person name="Xu Y."/>
            <person name="Ma L."/>
            <person name="Liu S."/>
            <person name="Liang Y."/>
            <person name="Liu Q."/>
            <person name="He Z."/>
            <person name="Tian L."/>
            <person name="Duan Y."/>
            <person name="Cai W."/>
            <person name="Li H."/>
            <person name="Song F."/>
        </authorList>
    </citation>
    <scope>NUCLEOTIDE SEQUENCE</scope>
    <source>
        <strain evidence="9">Cailab_2023a</strain>
    </source>
</reference>
<dbReference type="SUPFAM" id="SSF158573">
    <property type="entry name" value="GINS helical bundle-like"/>
    <property type="match status" value="1"/>
</dbReference>
<evidence type="ECO:0000259" key="8">
    <source>
        <dbReference type="Pfam" id="PF16922"/>
    </source>
</evidence>
<dbReference type="InterPro" id="IPR008591">
    <property type="entry name" value="GINS_Sld5"/>
</dbReference>
<feature type="domain" description="GINS subunit" evidence="7">
    <location>
        <begin position="66"/>
        <end position="135"/>
    </location>
</feature>
<comment type="function">
    <text evidence="6">The GINS complex plays an essential role in the initiation of DNA replication.</text>
</comment>
<name>A0AAW2HZ04_9NEOP</name>